<gene>
    <name evidence="1" type="ORF">SAMN02745133_01492</name>
</gene>
<reference evidence="2" key="1">
    <citation type="submission" date="2016-11" db="EMBL/GenBank/DDBJ databases">
        <authorList>
            <person name="Varghese N."/>
            <person name="Submissions S."/>
        </authorList>
    </citation>
    <scope>NUCLEOTIDE SEQUENCE [LARGE SCALE GENOMIC DNA]</scope>
    <source>
        <strain evidence="2">DSM 12395</strain>
    </source>
</reference>
<proteinExistence type="predicted"/>
<keyword evidence="2" id="KW-1185">Reference proteome</keyword>
<evidence type="ECO:0000313" key="1">
    <source>
        <dbReference type="EMBL" id="SHE94204.1"/>
    </source>
</evidence>
<organism evidence="1 2">
    <name type="scientific">Desulforamulus putei DSM 12395</name>
    <dbReference type="NCBI Taxonomy" id="1121429"/>
    <lineage>
        <taxon>Bacteria</taxon>
        <taxon>Bacillati</taxon>
        <taxon>Bacillota</taxon>
        <taxon>Clostridia</taxon>
        <taxon>Eubacteriales</taxon>
        <taxon>Peptococcaceae</taxon>
        <taxon>Desulforamulus</taxon>
    </lineage>
</organism>
<dbReference type="AlphaFoldDB" id="A0A1M4XKV4"/>
<dbReference type="EMBL" id="FQUY01000008">
    <property type="protein sequence ID" value="SHE94204.1"/>
    <property type="molecule type" value="Genomic_DNA"/>
</dbReference>
<sequence length="121" mass="13825">MLVTAGFHDPRVSYWEPAKGVVPAGRDCGVIMSRRLPVDPQDAENIVNRIDIIYGGFMEQVVYRREYRWQQAVASFPPGRMKNWPNTGEPVPGHWCICAGTTGWGRHWSVRLLPASWSRSW</sequence>
<protein>
    <submittedName>
        <fullName evidence="1">Uncharacterized protein</fullName>
    </submittedName>
</protein>
<dbReference type="STRING" id="1121429.SAMN02745133_01492"/>
<accession>A0A1M4XKV4</accession>
<dbReference type="Proteomes" id="UP000184148">
    <property type="component" value="Unassembled WGS sequence"/>
</dbReference>
<name>A0A1M4XKV4_9FIRM</name>
<evidence type="ECO:0000313" key="2">
    <source>
        <dbReference type="Proteomes" id="UP000184148"/>
    </source>
</evidence>